<comment type="caution">
    <text evidence="2">The sequence shown here is derived from an EMBL/GenBank/DDBJ whole genome shotgun (WGS) entry which is preliminary data.</text>
</comment>
<evidence type="ECO:0000256" key="1">
    <source>
        <dbReference type="SAM" id="Phobius"/>
    </source>
</evidence>
<evidence type="ECO:0000313" key="3">
    <source>
        <dbReference type="Proteomes" id="UP000177939"/>
    </source>
</evidence>
<proteinExistence type="predicted"/>
<gene>
    <name evidence="2" type="ORF">A2477_00235</name>
</gene>
<accession>A0A1F5TQ57</accession>
<sequence length="233" mass="26356">MCLFSGLFGNVEVKKYFSEDRIMNKSTMGSFLISTIICIIILSLGCVLIGCATFDPGVYGRQRQTEMARHAARTSMYQAEGLRAQERIADSNAYIWQRNAEQAYLNRIAAVAGHEVTNVTNVHVLQEKLNNLRDGWPDEGYGQTGQRRRLVRLYVTNESKNYVVRFAEPPFDKIGELGPGETSDFPVTVQEGSLTLRYFETELGRDSSYGGRERNIPVFIQEGRTKPITIKNR</sequence>
<name>A0A1F5TQ57_9BACT</name>
<organism evidence="2 3">
    <name type="scientific">Candidatus Falkowbacteria bacterium RIFOXYC2_FULL_47_12</name>
    <dbReference type="NCBI Taxonomy" id="1798004"/>
    <lineage>
        <taxon>Bacteria</taxon>
        <taxon>Candidatus Falkowiibacteriota</taxon>
    </lineage>
</organism>
<keyword evidence="1" id="KW-0472">Membrane</keyword>
<reference evidence="2 3" key="1">
    <citation type="journal article" date="2016" name="Nat. Commun.">
        <title>Thousands of microbial genomes shed light on interconnected biogeochemical processes in an aquifer system.</title>
        <authorList>
            <person name="Anantharaman K."/>
            <person name="Brown C.T."/>
            <person name="Hug L.A."/>
            <person name="Sharon I."/>
            <person name="Castelle C.J."/>
            <person name="Probst A.J."/>
            <person name="Thomas B.C."/>
            <person name="Singh A."/>
            <person name="Wilkins M.J."/>
            <person name="Karaoz U."/>
            <person name="Brodie E.L."/>
            <person name="Williams K.H."/>
            <person name="Hubbard S.S."/>
            <person name="Banfield J.F."/>
        </authorList>
    </citation>
    <scope>NUCLEOTIDE SEQUENCE [LARGE SCALE GENOMIC DNA]</scope>
</reference>
<dbReference type="Proteomes" id="UP000177939">
    <property type="component" value="Unassembled WGS sequence"/>
</dbReference>
<keyword evidence="1" id="KW-1133">Transmembrane helix</keyword>
<keyword evidence="1" id="KW-0812">Transmembrane</keyword>
<dbReference type="AlphaFoldDB" id="A0A1F5TQ57"/>
<feature type="transmembrane region" description="Helical" evidence="1">
    <location>
        <begin position="31"/>
        <end position="54"/>
    </location>
</feature>
<dbReference type="EMBL" id="MFGL01000009">
    <property type="protein sequence ID" value="OGF41102.1"/>
    <property type="molecule type" value="Genomic_DNA"/>
</dbReference>
<evidence type="ECO:0000313" key="2">
    <source>
        <dbReference type="EMBL" id="OGF41102.1"/>
    </source>
</evidence>
<protein>
    <submittedName>
        <fullName evidence="2">Uncharacterized protein</fullName>
    </submittedName>
</protein>